<comment type="caution">
    <text evidence="1">The sequence shown here is derived from an EMBL/GenBank/DDBJ whole genome shotgun (WGS) entry which is preliminary data.</text>
</comment>
<name>A0AAV6TQ02_9ARAC</name>
<reference evidence="1 2" key="1">
    <citation type="journal article" date="2022" name="Nat. Ecol. Evol.">
        <title>A masculinizing supergene underlies an exaggerated male reproductive morph in a spider.</title>
        <authorList>
            <person name="Hendrickx F."/>
            <person name="De Corte Z."/>
            <person name="Sonet G."/>
            <person name="Van Belleghem S.M."/>
            <person name="Kostlbacher S."/>
            <person name="Vangestel C."/>
        </authorList>
    </citation>
    <scope>NUCLEOTIDE SEQUENCE [LARGE SCALE GENOMIC DNA]</scope>
    <source>
        <strain evidence="1">W744_W776</strain>
    </source>
</reference>
<feature type="non-terminal residue" evidence="1">
    <location>
        <position position="35"/>
    </location>
</feature>
<dbReference type="EMBL" id="JAFNEN010001508">
    <property type="protein sequence ID" value="KAG8173766.1"/>
    <property type="molecule type" value="Genomic_DNA"/>
</dbReference>
<proteinExistence type="predicted"/>
<keyword evidence="2" id="KW-1185">Reference proteome</keyword>
<organism evidence="1 2">
    <name type="scientific">Oedothorax gibbosus</name>
    <dbReference type="NCBI Taxonomy" id="931172"/>
    <lineage>
        <taxon>Eukaryota</taxon>
        <taxon>Metazoa</taxon>
        <taxon>Ecdysozoa</taxon>
        <taxon>Arthropoda</taxon>
        <taxon>Chelicerata</taxon>
        <taxon>Arachnida</taxon>
        <taxon>Araneae</taxon>
        <taxon>Araneomorphae</taxon>
        <taxon>Entelegynae</taxon>
        <taxon>Araneoidea</taxon>
        <taxon>Linyphiidae</taxon>
        <taxon>Erigoninae</taxon>
        <taxon>Oedothorax</taxon>
    </lineage>
</organism>
<sequence length="35" mass="4010">MEGNYWFLSFEGLDDGQVQRLQALLHPSNLSSDIE</sequence>
<protein>
    <submittedName>
        <fullName evidence="1">Uncharacterized protein</fullName>
    </submittedName>
</protein>
<evidence type="ECO:0000313" key="1">
    <source>
        <dbReference type="EMBL" id="KAG8173766.1"/>
    </source>
</evidence>
<accession>A0AAV6TQ02</accession>
<evidence type="ECO:0000313" key="2">
    <source>
        <dbReference type="Proteomes" id="UP000827092"/>
    </source>
</evidence>
<gene>
    <name evidence="1" type="ORF">JTE90_009663</name>
</gene>
<dbReference type="AlphaFoldDB" id="A0AAV6TQ02"/>
<dbReference type="Proteomes" id="UP000827092">
    <property type="component" value="Unassembled WGS sequence"/>
</dbReference>